<evidence type="ECO:0000313" key="3">
    <source>
        <dbReference type="Proteomes" id="UP001159363"/>
    </source>
</evidence>
<gene>
    <name evidence="2" type="ORF">PR048_002609</name>
</gene>
<feature type="region of interest" description="Disordered" evidence="1">
    <location>
        <begin position="162"/>
        <end position="184"/>
    </location>
</feature>
<reference evidence="2 3" key="1">
    <citation type="submission" date="2023-02" db="EMBL/GenBank/DDBJ databases">
        <title>LHISI_Scaffold_Assembly.</title>
        <authorList>
            <person name="Stuart O.P."/>
            <person name="Cleave R."/>
            <person name="Magrath M.J.L."/>
            <person name="Mikheyev A.S."/>
        </authorList>
    </citation>
    <scope>NUCLEOTIDE SEQUENCE [LARGE SCALE GENOMIC DNA]</scope>
    <source>
        <strain evidence="2">Daus_M_001</strain>
        <tissue evidence="2">Leg muscle</tissue>
    </source>
</reference>
<accession>A0ABQ9IN17</accession>
<name>A0ABQ9IN17_9NEOP</name>
<keyword evidence="3" id="KW-1185">Reference proteome</keyword>
<evidence type="ECO:0000313" key="2">
    <source>
        <dbReference type="EMBL" id="KAJ8897263.1"/>
    </source>
</evidence>
<organism evidence="2 3">
    <name type="scientific">Dryococelus australis</name>
    <dbReference type="NCBI Taxonomy" id="614101"/>
    <lineage>
        <taxon>Eukaryota</taxon>
        <taxon>Metazoa</taxon>
        <taxon>Ecdysozoa</taxon>
        <taxon>Arthropoda</taxon>
        <taxon>Hexapoda</taxon>
        <taxon>Insecta</taxon>
        <taxon>Pterygota</taxon>
        <taxon>Neoptera</taxon>
        <taxon>Polyneoptera</taxon>
        <taxon>Phasmatodea</taxon>
        <taxon>Verophasmatodea</taxon>
        <taxon>Anareolatae</taxon>
        <taxon>Phasmatidae</taxon>
        <taxon>Eurycanthinae</taxon>
        <taxon>Dryococelus</taxon>
    </lineage>
</organism>
<protein>
    <submittedName>
        <fullName evidence="2">Uncharacterized protein</fullName>
    </submittedName>
</protein>
<proteinExistence type="predicted"/>
<comment type="caution">
    <text evidence="2">The sequence shown here is derived from an EMBL/GenBank/DDBJ whole genome shotgun (WGS) entry which is preliminary data.</text>
</comment>
<dbReference type="Proteomes" id="UP001159363">
    <property type="component" value="Chromosome 1"/>
</dbReference>
<evidence type="ECO:0000256" key="1">
    <source>
        <dbReference type="SAM" id="MobiDB-lite"/>
    </source>
</evidence>
<dbReference type="EMBL" id="JARBHB010000001">
    <property type="protein sequence ID" value="KAJ8897263.1"/>
    <property type="molecule type" value="Genomic_DNA"/>
</dbReference>
<sequence length="248" mass="26146">MSTILAASASPAAVVGHQGIANDRISCNTAAHGLIPRTPAAHGTAVAERVGLLTSRPGEPGSISGRITPGSSQVRGNRAGRCCWSAGFLGEHARSRQQYGSHSSYLSERPFANQLLVTFMQTGSSTSREPLCSQSFASNEVLGVRVSVARIAPSLHDLGRGVPTGVHPTLNQGPRLARSPPTKANRVQSPAWVTGFSHVGIVPEDAVGRWVFSGISRFPRPFIPALLHTLLITLIGSRDLVVKSLPNL</sequence>